<reference evidence="4 5" key="1">
    <citation type="submission" date="2023-03" db="EMBL/GenBank/DDBJ databases">
        <title>Genome insight into feeding habits of ladybird beetles.</title>
        <authorList>
            <person name="Li H.-S."/>
            <person name="Huang Y.-H."/>
            <person name="Pang H."/>
        </authorList>
    </citation>
    <scope>NUCLEOTIDE SEQUENCE [LARGE SCALE GENOMIC DNA]</scope>
    <source>
        <strain evidence="4">SYSU_2023b</strain>
        <tissue evidence="4">Whole body</tissue>
    </source>
</reference>
<keyword evidence="5" id="KW-1185">Reference proteome</keyword>
<comment type="similarity">
    <text evidence="1">Belongs to the BLOC1S1 family.</text>
</comment>
<dbReference type="Pfam" id="PF06320">
    <property type="entry name" value="GCN5L1"/>
    <property type="match status" value="1"/>
</dbReference>
<dbReference type="Proteomes" id="UP001431783">
    <property type="component" value="Unassembled WGS sequence"/>
</dbReference>
<evidence type="ECO:0000313" key="4">
    <source>
        <dbReference type="EMBL" id="KAK9886023.1"/>
    </source>
</evidence>
<dbReference type="PANTHER" id="PTHR13073:SF0">
    <property type="entry name" value="BIOGENESIS OF LYSOSOME-RELATED ORGANELLES COMPLEX 1 SUBUNIT 1"/>
    <property type="match status" value="1"/>
</dbReference>
<evidence type="ECO:0000313" key="5">
    <source>
        <dbReference type="Proteomes" id="UP001431783"/>
    </source>
</evidence>
<dbReference type="PANTHER" id="PTHR13073">
    <property type="entry name" value="BLOC-1 COMPLEX SUBUNIT 1"/>
    <property type="match status" value="1"/>
</dbReference>
<feature type="coiled-coil region" evidence="3">
    <location>
        <begin position="5"/>
        <end position="32"/>
    </location>
</feature>
<evidence type="ECO:0000256" key="2">
    <source>
        <dbReference type="ARBA" id="ARBA00019577"/>
    </source>
</evidence>
<sequence>MLMSMVKEHQNKQALKKEIQEIKRKEACAAANQLTQALVDHLNVGVAQAYLNQKKLDAEAKQLHTSAVNFSKQTQQWLNLVESFNGALKELGDVENWAKTIENEIKTISNALEVAYKSTQENQPIS</sequence>
<keyword evidence="3" id="KW-0175">Coiled coil</keyword>
<dbReference type="EMBL" id="JARQZJ010000098">
    <property type="protein sequence ID" value="KAK9886023.1"/>
    <property type="molecule type" value="Genomic_DNA"/>
</dbReference>
<name>A0AAW1UZU1_9CUCU</name>
<protein>
    <recommendedName>
        <fullName evidence="2">Biogenesis of lysosome-related organelles complex 1 subunit 1</fullName>
    </recommendedName>
</protein>
<dbReference type="InterPro" id="IPR009395">
    <property type="entry name" value="BLOC1S1"/>
</dbReference>
<evidence type="ECO:0000256" key="3">
    <source>
        <dbReference type="SAM" id="Coils"/>
    </source>
</evidence>
<accession>A0AAW1UZU1</accession>
<organism evidence="4 5">
    <name type="scientific">Henosepilachna vigintioctopunctata</name>
    <dbReference type="NCBI Taxonomy" id="420089"/>
    <lineage>
        <taxon>Eukaryota</taxon>
        <taxon>Metazoa</taxon>
        <taxon>Ecdysozoa</taxon>
        <taxon>Arthropoda</taxon>
        <taxon>Hexapoda</taxon>
        <taxon>Insecta</taxon>
        <taxon>Pterygota</taxon>
        <taxon>Neoptera</taxon>
        <taxon>Endopterygota</taxon>
        <taxon>Coleoptera</taxon>
        <taxon>Polyphaga</taxon>
        <taxon>Cucujiformia</taxon>
        <taxon>Coccinelloidea</taxon>
        <taxon>Coccinellidae</taxon>
        <taxon>Epilachninae</taxon>
        <taxon>Epilachnini</taxon>
        <taxon>Henosepilachna</taxon>
    </lineage>
</organism>
<proteinExistence type="inferred from homology"/>
<dbReference type="GO" id="GO:0031083">
    <property type="term" value="C:BLOC-1 complex"/>
    <property type="evidence" value="ECO:0007669"/>
    <property type="project" value="InterPro"/>
</dbReference>
<dbReference type="GO" id="GO:0016197">
    <property type="term" value="P:endosomal transport"/>
    <property type="evidence" value="ECO:0007669"/>
    <property type="project" value="TreeGrafter"/>
</dbReference>
<comment type="caution">
    <text evidence="4">The sequence shown here is derived from an EMBL/GenBank/DDBJ whole genome shotgun (WGS) entry which is preliminary data.</text>
</comment>
<dbReference type="AlphaFoldDB" id="A0AAW1UZU1"/>
<gene>
    <name evidence="4" type="ORF">WA026_014809</name>
</gene>
<evidence type="ECO:0000256" key="1">
    <source>
        <dbReference type="ARBA" id="ARBA00007133"/>
    </source>
</evidence>